<evidence type="ECO:0008006" key="3">
    <source>
        <dbReference type="Google" id="ProtNLM"/>
    </source>
</evidence>
<protein>
    <recommendedName>
        <fullName evidence="3">DUF4249 domain-containing protein</fullName>
    </recommendedName>
</protein>
<keyword evidence="2" id="KW-1185">Reference proteome</keyword>
<proteinExistence type="predicted"/>
<accession>A0ABR5DLC7</accession>
<dbReference type="RefSeq" id="WP_045079754.1">
    <property type="nucleotide sequence ID" value="NZ_JSVU01000002.1"/>
</dbReference>
<organism evidence="1 2">
    <name type="scientific">Aequorivita vladivostokensis</name>
    <dbReference type="NCBI Taxonomy" id="171194"/>
    <lineage>
        <taxon>Bacteria</taxon>
        <taxon>Pseudomonadati</taxon>
        <taxon>Bacteroidota</taxon>
        <taxon>Flavobacteriia</taxon>
        <taxon>Flavobacteriales</taxon>
        <taxon>Flavobacteriaceae</taxon>
        <taxon>Aequorivita</taxon>
    </lineage>
</organism>
<dbReference type="Pfam" id="PF14054">
    <property type="entry name" value="DUF4249"/>
    <property type="match status" value="1"/>
</dbReference>
<dbReference type="InterPro" id="IPR025345">
    <property type="entry name" value="DUF4249"/>
</dbReference>
<gene>
    <name evidence="1" type="ORF">MB09_04960</name>
</gene>
<dbReference type="EMBL" id="JSVU01000002">
    <property type="protein sequence ID" value="KJJ39580.1"/>
    <property type="molecule type" value="Genomic_DNA"/>
</dbReference>
<dbReference type="Proteomes" id="UP000033497">
    <property type="component" value="Unassembled WGS sequence"/>
</dbReference>
<evidence type="ECO:0000313" key="1">
    <source>
        <dbReference type="EMBL" id="KJJ39580.1"/>
    </source>
</evidence>
<dbReference type="PROSITE" id="PS51257">
    <property type="entry name" value="PROKAR_LIPOPROTEIN"/>
    <property type="match status" value="1"/>
</dbReference>
<comment type="caution">
    <text evidence="1">The sequence shown here is derived from an EMBL/GenBank/DDBJ whole genome shotgun (WGS) entry which is preliminary data.</text>
</comment>
<name>A0ABR5DLC7_9FLAO</name>
<reference evidence="1 2" key="1">
    <citation type="submission" date="2014-10" db="EMBL/GenBank/DDBJ databases">
        <title>Genome sequencing of Vitellibacter vladivostokensis KMM 3516.</title>
        <authorList>
            <person name="Thevarajoo S."/>
            <person name="Selvaratnam C."/>
            <person name="Goh K.M."/>
            <person name="Chong C.S."/>
        </authorList>
    </citation>
    <scope>NUCLEOTIDE SEQUENCE [LARGE SCALE GENOMIC DNA]</scope>
    <source>
        <strain evidence="1 2">KMM 3516</strain>
    </source>
</reference>
<evidence type="ECO:0000313" key="2">
    <source>
        <dbReference type="Proteomes" id="UP000033497"/>
    </source>
</evidence>
<sequence length="266" mass="30216">MKKLFLLVIFFGIFSSCEDVIDVELNDAPPRLVVEANLNRWQNGNASSAVRLTTTAPFFDNNVPFVTDAEITITDENGEVYPFIYTQNGVYRADLTPRLNTEYTLRIIYQNETYTATETLYTVAPLEFVEQRDDGGFTGEDIELKAFFTDPPGQRNFYLFEGLSERGDVLDVYNDEFFDGNTIFGYYLVEDLAPGDEVQFNIYGVSEAYYNFMFILLQQTSDQGGGPFETQPATVRGNIVNETSPDNFPLGYFRVSEVSTLHYTVQ</sequence>